<protein>
    <submittedName>
        <fullName evidence="3">Uncharacterized protein</fullName>
    </submittedName>
</protein>
<feature type="compositionally biased region" description="Basic and acidic residues" evidence="1">
    <location>
        <begin position="723"/>
        <end position="735"/>
    </location>
</feature>
<reference evidence="3 4" key="1">
    <citation type="journal article" date="2019" name="Nat. Ecol. Evol.">
        <title>Megaphylogeny resolves global patterns of mushroom evolution.</title>
        <authorList>
            <person name="Varga T."/>
            <person name="Krizsan K."/>
            <person name="Foldi C."/>
            <person name="Dima B."/>
            <person name="Sanchez-Garcia M."/>
            <person name="Sanchez-Ramirez S."/>
            <person name="Szollosi G.J."/>
            <person name="Szarkandi J.G."/>
            <person name="Papp V."/>
            <person name="Albert L."/>
            <person name="Andreopoulos W."/>
            <person name="Angelini C."/>
            <person name="Antonin V."/>
            <person name="Barry K.W."/>
            <person name="Bougher N.L."/>
            <person name="Buchanan P."/>
            <person name="Buyck B."/>
            <person name="Bense V."/>
            <person name="Catcheside P."/>
            <person name="Chovatia M."/>
            <person name="Cooper J."/>
            <person name="Damon W."/>
            <person name="Desjardin D."/>
            <person name="Finy P."/>
            <person name="Geml J."/>
            <person name="Haridas S."/>
            <person name="Hughes K."/>
            <person name="Justo A."/>
            <person name="Karasinski D."/>
            <person name="Kautmanova I."/>
            <person name="Kiss B."/>
            <person name="Kocsube S."/>
            <person name="Kotiranta H."/>
            <person name="LaButti K.M."/>
            <person name="Lechner B.E."/>
            <person name="Liimatainen K."/>
            <person name="Lipzen A."/>
            <person name="Lukacs Z."/>
            <person name="Mihaltcheva S."/>
            <person name="Morgado L.N."/>
            <person name="Niskanen T."/>
            <person name="Noordeloos M.E."/>
            <person name="Ohm R.A."/>
            <person name="Ortiz-Santana B."/>
            <person name="Ovrebo C."/>
            <person name="Racz N."/>
            <person name="Riley R."/>
            <person name="Savchenko A."/>
            <person name="Shiryaev A."/>
            <person name="Soop K."/>
            <person name="Spirin V."/>
            <person name="Szebenyi C."/>
            <person name="Tomsovsky M."/>
            <person name="Tulloss R.E."/>
            <person name="Uehling J."/>
            <person name="Grigoriev I.V."/>
            <person name="Vagvolgyi C."/>
            <person name="Papp T."/>
            <person name="Martin F.M."/>
            <person name="Miettinen O."/>
            <person name="Hibbett D.S."/>
            <person name="Nagy L.G."/>
        </authorList>
    </citation>
    <scope>NUCLEOTIDE SEQUENCE [LARGE SCALE GENOMIC DNA]</scope>
    <source>
        <strain evidence="3 4">OMC1185</strain>
    </source>
</reference>
<feature type="transmembrane region" description="Helical" evidence="2">
    <location>
        <begin position="85"/>
        <end position="109"/>
    </location>
</feature>
<evidence type="ECO:0000313" key="3">
    <source>
        <dbReference type="EMBL" id="TFK52970.1"/>
    </source>
</evidence>
<evidence type="ECO:0000256" key="1">
    <source>
        <dbReference type="SAM" id="MobiDB-lite"/>
    </source>
</evidence>
<feature type="compositionally biased region" description="Basic and acidic residues" evidence="1">
    <location>
        <begin position="758"/>
        <end position="767"/>
    </location>
</feature>
<feature type="region of interest" description="Disordered" evidence="1">
    <location>
        <begin position="686"/>
        <end position="801"/>
    </location>
</feature>
<dbReference type="Proteomes" id="UP000305948">
    <property type="component" value="Unassembled WGS sequence"/>
</dbReference>
<name>A0A5C3N6D5_9AGAM</name>
<evidence type="ECO:0000313" key="4">
    <source>
        <dbReference type="Proteomes" id="UP000305948"/>
    </source>
</evidence>
<feature type="transmembrane region" description="Helical" evidence="2">
    <location>
        <begin position="224"/>
        <end position="249"/>
    </location>
</feature>
<dbReference type="EMBL" id="ML213508">
    <property type="protein sequence ID" value="TFK52970.1"/>
    <property type="molecule type" value="Genomic_DNA"/>
</dbReference>
<feature type="compositionally biased region" description="Basic and acidic residues" evidence="1">
    <location>
        <begin position="602"/>
        <end position="615"/>
    </location>
</feature>
<keyword evidence="4" id="KW-1185">Reference proteome</keyword>
<feature type="region of interest" description="Disordered" evidence="1">
    <location>
        <begin position="538"/>
        <end position="618"/>
    </location>
</feature>
<gene>
    <name evidence="3" type="ORF">OE88DRAFT_1656687</name>
</gene>
<proteinExistence type="predicted"/>
<keyword evidence="2" id="KW-1133">Transmembrane helix</keyword>
<dbReference type="OrthoDB" id="3219582at2759"/>
<feature type="transmembrane region" description="Helical" evidence="2">
    <location>
        <begin position="129"/>
        <end position="153"/>
    </location>
</feature>
<dbReference type="STRING" id="5364.A0A5C3N6D5"/>
<sequence>MTGFCLSLAPILRCESLTRIESEVLIIPPALELMFSVSLVFMNWGKSRTSFLLAAEGLVFFSLALIDLLAHIFPATRNSLDVFRILDIFIGAASFIPILCYVLFLFFFLRRDFLPSLPRRFQRIAQFTLMLFIPSIIAADLVGSFIGISYTYLPNPANPNLRLLAIGFANDANQMLWTFFSSLALALLTAYQALNFCIVFYRLIKSFVDQRRIELSGDSDHSVVLFKGLGWLAIGLKLGAIETVVGFALDGFGGPITRRILRFLSRACLTIGVVKGIDSREDFDVIDPLHTRSRSKRKSTLRLLISNPRQSTFRRMSEPLDPRLAQALANLGIERTNEKTYGTLGNSNSQPVPFPRSFNGVVAPSPVLTYKPRPTSRVTVLMTPGTAPTLDLRFSALDMPSPCEIQEILEQETQSQMQSPSQSRPQSLGTVQLFAASHRSRSRSQGTSHLLLHTGDVFDTRSSFFDAASIPPASPMPMPDIPELEKPARARTKSWMYSDKMELGNARDSGISGNSVTTLEGLHGFGPRRSFTLPAMVQEDEDRSRSRSSVNSFDEQDDLASEKSLGADLSRGVSQKTYKGAASVDKQRMSPMPADASESEDESAHEHGKGKESRWKSYNSNSHYSLSSLASTSSLSREGAASPQSRLNLSNIIAQRSQASSPWVSRRMPSSYRAVTAQEIDMYDRASSRASSILENEGSSRPRPSTDTQISEYPQHVNARLTDGAERSPRPDLVRLKSVGNAPRKETPTPLESPYVRDQGEIGHDLEVMPSWEAYSSSTPSTASPSSASLRGKPVSRYDSHVLSREDQARLRNSMYERDEEGIVWVGNEARAV</sequence>
<keyword evidence="2" id="KW-0812">Transmembrane</keyword>
<feature type="transmembrane region" description="Helical" evidence="2">
    <location>
        <begin position="179"/>
        <end position="204"/>
    </location>
</feature>
<feature type="transmembrane region" description="Helical" evidence="2">
    <location>
        <begin position="24"/>
        <end position="44"/>
    </location>
</feature>
<organism evidence="3 4">
    <name type="scientific">Heliocybe sulcata</name>
    <dbReference type="NCBI Taxonomy" id="5364"/>
    <lineage>
        <taxon>Eukaryota</taxon>
        <taxon>Fungi</taxon>
        <taxon>Dikarya</taxon>
        <taxon>Basidiomycota</taxon>
        <taxon>Agaricomycotina</taxon>
        <taxon>Agaricomycetes</taxon>
        <taxon>Gloeophyllales</taxon>
        <taxon>Gloeophyllaceae</taxon>
        <taxon>Heliocybe</taxon>
    </lineage>
</organism>
<feature type="compositionally biased region" description="Low complexity" evidence="1">
    <location>
        <begin position="776"/>
        <end position="789"/>
    </location>
</feature>
<feature type="transmembrane region" description="Helical" evidence="2">
    <location>
        <begin position="51"/>
        <end position="73"/>
    </location>
</feature>
<accession>A0A5C3N6D5</accession>
<keyword evidence="2" id="KW-0472">Membrane</keyword>
<feature type="compositionally biased region" description="Polar residues" evidence="1">
    <location>
        <begin position="688"/>
        <end position="712"/>
    </location>
</feature>
<evidence type="ECO:0000256" key="2">
    <source>
        <dbReference type="SAM" id="Phobius"/>
    </source>
</evidence>
<dbReference type="AlphaFoldDB" id="A0A5C3N6D5"/>